<gene>
    <name evidence="1" type="ORF">CY34DRAFT_801943</name>
</gene>
<keyword evidence="2" id="KW-1185">Reference proteome</keyword>
<dbReference type="EMBL" id="KN835178">
    <property type="protein sequence ID" value="KIK45090.1"/>
    <property type="molecule type" value="Genomic_DNA"/>
</dbReference>
<sequence length="59" mass="6536">MNGIRRGNQEAMNKCLQTPVGIGTVDDLVNFELLGDGPVCSQKKGYIRQCEQVLYPCAY</sequence>
<dbReference type="AlphaFoldDB" id="A0A0D0A4R6"/>
<protein>
    <submittedName>
        <fullName evidence="1">Uncharacterized protein</fullName>
    </submittedName>
</protein>
<proteinExistence type="predicted"/>
<dbReference type="InParanoid" id="A0A0D0A4R6"/>
<reference evidence="2" key="2">
    <citation type="submission" date="2015-01" db="EMBL/GenBank/DDBJ databases">
        <title>Evolutionary Origins and Diversification of the Mycorrhizal Mutualists.</title>
        <authorList>
            <consortium name="DOE Joint Genome Institute"/>
            <consortium name="Mycorrhizal Genomics Consortium"/>
            <person name="Kohler A."/>
            <person name="Kuo A."/>
            <person name="Nagy L.G."/>
            <person name="Floudas D."/>
            <person name="Copeland A."/>
            <person name="Barry K.W."/>
            <person name="Cichocki N."/>
            <person name="Veneault-Fourrey C."/>
            <person name="LaButti K."/>
            <person name="Lindquist E.A."/>
            <person name="Lipzen A."/>
            <person name="Lundell T."/>
            <person name="Morin E."/>
            <person name="Murat C."/>
            <person name="Riley R."/>
            <person name="Ohm R."/>
            <person name="Sun H."/>
            <person name="Tunlid A."/>
            <person name="Henrissat B."/>
            <person name="Grigoriev I.V."/>
            <person name="Hibbett D.S."/>
            <person name="Martin F."/>
        </authorList>
    </citation>
    <scope>NUCLEOTIDE SEQUENCE [LARGE SCALE GENOMIC DNA]</scope>
    <source>
        <strain evidence="2">UH-Slu-Lm8-n1</strain>
    </source>
</reference>
<organism evidence="1 2">
    <name type="scientific">Suillus luteus UH-Slu-Lm8-n1</name>
    <dbReference type="NCBI Taxonomy" id="930992"/>
    <lineage>
        <taxon>Eukaryota</taxon>
        <taxon>Fungi</taxon>
        <taxon>Dikarya</taxon>
        <taxon>Basidiomycota</taxon>
        <taxon>Agaricomycotina</taxon>
        <taxon>Agaricomycetes</taxon>
        <taxon>Agaricomycetidae</taxon>
        <taxon>Boletales</taxon>
        <taxon>Suillineae</taxon>
        <taxon>Suillaceae</taxon>
        <taxon>Suillus</taxon>
    </lineage>
</organism>
<evidence type="ECO:0000313" key="1">
    <source>
        <dbReference type="EMBL" id="KIK45090.1"/>
    </source>
</evidence>
<dbReference type="Proteomes" id="UP000054485">
    <property type="component" value="Unassembled WGS sequence"/>
</dbReference>
<name>A0A0D0A4R6_9AGAM</name>
<evidence type="ECO:0000313" key="2">
    <source>
        <dbReference type="Proteomes" id="UP000054485"/>
    </source>
</evidence>
<reference evidence="1 2" key="1">
    <citation type="submission" date="2014-04" db="EMBL/GenBank/DDBJ databases">
        <authorList>
            <consortium name="DOE Joint Genome Institute"/>
            <person name="Kuo A."/>
            <person name="Ruytinx J."/>
            <person name="Rineau F."/>
            <person name="Colpaert J."/>
            <person name="Kohler A."/>
            <person name="Nagy L.G."/>
            <person name="Floudas D."/>
            <person name="Copeland A."/>
            <person name="Barry K.W."/>
            <person name="Cichocki N."/>
            <person name="Veneault-Fourrey C."/>
            <person name="LaButti K."/>
            <person name="Lindquist E.A."/>
            <person name="Lipzen A."/>
            <person name="Lundell T."/>
            <person name="Morin E."/>
            <person name="Murat C."/>
            <person name="Sun H."/>
            <person name="Tunlid A."/>
            <person name="Henrissat B."/>
            <person name="Grigoriev I.V."/>
            <person name="Hibbett D.S."/>
            <person name="Martin F."/>
            <person name="Nordberg H.P."/>
            <person name="Cantor M.N."/>
            <person name="Hua S.X."/>
        </authorList>
    </citation>
    <scope>NUCLEOTIDE SEQUENCE [LARGE SCALE GENOMIC DNA]</scope>
    <source>
        <strain evidence="1 2">UH-Slu-Lm8-n1</strain>
    </source>
</reference>
<accession>A0A0D0A4R6</accession>
<dbReference type="HOGENOM" id="CLU_2962452_0_0_1"/>